<evidence type="ECO:0000313" key="1">
    <source>
        <dbReference type="EMBL" id="JAD76217.1"/>
    </source>
</evidence>
<reference evidence="1" key="2">
    <citation type="journal article" date="2015" name="Data Brief">
        <title>Shoot transcriptome of the giant reed, Arundo donax.</title>
        <authorList>
            <person name="Barrero R.A."/>
            <person name="Guerrero F.D."/>
            <person name="Moolhuijzen P."/>
            <person name="Goolsby J.A."/>
            <person name="Tidwell J."/>
            <person name="Bellgard S.E."/>
            <person name="Bellgard M.I."/>
        </authorList>
    </citation>
    <scope>NUCLEOTIDE SEQUENCE</scope>
    <source>
        <tissue evidence="1">Shoot tissue taken approximately 20 cm above the soil surface</tissue>
    </source>
</reference>
<accession>A0A0A9CXJ9</accession>
<proteinExistence type="predicted"/>
<sequence length="170" mass="18445">MDSSDTLLLTCPSTQKPARFLPLLGTLGIGATATTAAGTWGAAGDEAGAAKGDRAPGAGGGVRSIVVDKHTVHDDYIVVRRCADPNKDLGNTFLVLQISLIPNLLRFLALQQFFQDLRLLKIGQITVKHIVWHKTKIPKIHKPVRDQEPLPLSVFSLLKNINNFCSENIN</sequence>
<reference evidence="1" key="1">
    <citation type="submission" date="2014-09" db="EMBL/GenBank/DDBJ databases">
        <authorList>
            <person name="Magalhaes I.L.F."/>
            <person name="Oliveira U."/>
            <person name="Santos F.R."/>
            <person name="Vidigal T.H.D.A."/>
            <person name="Brescovit A.D."/>
            <person name="Santos A.J."/>
        </authorList>
    </citation>
    <scope>NUCLEOTIDE SEQUENCE</scope>
    <source>
        <tissue evidence="1">Shoot tissue taken approximately 20 cm above the soil surface</tissue>
    </source>
</reference>
<organism evidence="1">
    <name type="scientific">Arundo donax</name>
    <name type="common">Giant reed</name>
    <name type="synonym">Donax arundinaceus</name>
    <dbReference type="NCBI Taxonomy" id="35708"/>
    <lineage>
        <taxon>Eukaryota</taxon>
        <taxon>Viridiplantae</taxon>
        <taxon>Streptophyta</taxon>
        <taxon>Embryophyta</taxon>
        <taxon>Tracheophyta</taxon>
        <taxon>Spermatophyta</taxon>
        <taxon>Magnoliopsida</taxon>
        <taxon>Liliopsida</taxon>
        <taxon>Poales</taxon>
        <taxon>Poaceae</taxon>
        <taxon>PACMAD clade</taxon>
        <taxon>Arundinoideae</taxon>
        <taxon>Arundineae</taxon>
        <taxon>Arundo</taxon>
    </lineage>
</organism>
<dbReference type="AlphaFoldDB" id="A0A0A9CXJ9"/>
<protein>
    <submittedName>
        <fullName evidence="1">Uncharacterized protein</fullName>
    </submittedName>
</protein>
<name>A0A0A9CXJ9_ARUDO</name>
<dbReference type="EMBL" id="GBRH01221678">
    <property type="protein sequence ID" value="JAD76217.1"/>
    <property type="molecule type" value="Transcribed_RNA"/>
</dbReference>